<dbReference type="SUPFAM" id="SSF56601">
    <property type="entry name" value="beta-lactamase/transpeptidase-like"/>
    <property type="match status" value="1"/>
</dbReference>
<accession>A0A183ASX2</accession>
<proteinExistence type="predicted"/>
<dbReference type="Gene3D" id="3.40.710.10">
    <property type="entry name" value="DD-peptidase/beta-lactamase superfamily"/>
    <property type="match status" value="1"/>
</dbReference>
<reference evidence="3" key="1">
    <citation type="submission" date="2016-06" db="UniProtKB">
        <authorList>
            <consortium name="WormBaseParasite"/>
        </authorList>
    </citation>
    <scope>IDENTIFICATION</scope>
</reference>
<gene>
    <name evidence="1" type="ORF">ECPE_LOCUS10058</name>
</gene>
<dbReference type="PANTHER" id="PTHR43319:SF3">
    <property type="entry name" value="BETA-LACTAMASE-RELATED DOMAIN-CONTAINING PROTEIN"/>
    <property type="match status" value="1"/>
</dbReference>
<organism evidence="3">
    <name type="scientific">Echinostoma caproni</name>
    <dbReference type="NCBI Taxonomy" id="27848"/>
    <lineage>
        <taxon>Eukaryota</taxon>
        <taxon>Metazoa</taxon>
        <taxon>Spiralia</taxon>
        <taxon>Lophotrochozoa</taxon>
        <taxon>Platyhelminthes</taxon>
        <taxon>Trematoda</taxon>
        <taxon>Digenea</taxon>
        <taxon>Plagiorchiida</taxon>
        <taxon>Echinostomata</taxon>
        <taxon>Echinostomatoidea</taxon>
        <taxon>Echinostomatidae</taxon>
        <taxon>Echinostoma</taxon>
    </lineage>
</organism>
<dbReference type="WBParaSite" id="ECPE_0001008901-mRNA-1">
    <property type="protein sequence ID" value="ECPE_0001008901-mRNA-1"/>
    <property type="gene ID" value="ECPE_0001008901"/>
</dbReference>
<dbReference type="InterPro" id="IPR052907">
    <property type="entry name" value="Beta-lactamase/esterase"/>
</dbReference>
<dbReference type="InterPro" id="IPR012338">
    <property type="entry name" value="Beta-lactam/transpept-like"/>
</dbReference>
<dbReference type="OrthoDB" id="5946976at2759"/>
<name>A0A183ASX2_9TREM</name>
<dbReference type="EMBL" id="UZAN01048416">
    <property type="protein sequence ID" value="VDP86413.1"/>
    <property type="molecule type" value="Genomic_DNA"/>
</dbReference>
<keyword evidence="2" id="KW-1185">Reference proteome</keyword>
<evidence type="ECO:0000313" key="3">
    <source>
        <dbReference type="WBParaSite" id="ECPE_0001008901-mRNA-1"/>
    </source>
</evidence>
<protein>
    <submittedName>
        <fullName evidence="3">MBOAT family protein</fullName>
    </submittedName>
</protein>
<evidence type="ECO:0000313" key="1">
    <source>
        <dbReference type="EMBL" id="VDP86413.1"/>
    </source>
</evidence>
<evidence type="ECO:0000313" key="2">
    <source>
        <dbReference type="Proteomes" id="UP000272942"/>
    </source>
</evidence>
<dbReference type="PANTHER" id="PTHR43319">
    <property type="entry name" value="BETA-LACTAMASE-RELATED"/>
    <property type="match status" value="1"/>
</dbReference>
<dbReference type="Proteomes" id="UP000272942">
    <property type="component" value="Unassembled WGS sequence"/>
</dbReference>
<dbReference type="AlphaFoldDB" id="A0A183ASX2"/>
<reference evidence="1 2" key="2">
    <citation type="submission" date="2018-11" db="EMBL/GenBank/DDBJ databases">
        <authorList>
            <consortium name="Pathogen Informatics"/>
        </authorList>
    </citation>
    <scope>NUCLEOTIDE SEQUENCE [LARGE SCALE GENOMIC DNA]</scope>
    <source>
        <strain evidence="1 2">Egypt</strain>
    </source>
</reference>
<sequence>MFFVSFAAITFISLYHEYADLIHLIVSPSFRNLIQSGAESGSSFSVYRGTDNVLNIFGGYMDKRFQLAWTQNTVTQTFSLGLLSVSFTFICSHTRYSILYTAGYPYFLDPVTLSFWRDDYTAVIRNITHQVPSHPPKTRLVHVHSLALLADAIVRKVDPKHRTLAHYFMEEIAWPLGKLLFFYWTSLNIRIYLIIIR</sequence>